<dbReference type="Gene3D" id="3.30.70.3400">
    <property type="match status" value="1"/>
</dbReference>
<dbReference type="InterPro" id="IPR055344">
    <property type="entry name" value="SecD_SecF_C_bact"/>
</dbReference>
<evidence type="ECO:0000259" key="12">
    <source>
        <dbReference type="Pfam" id="PF22599"/>
    </source>
</evidence>
<dbReference type="PRINTS" id="PR00702">
    <property type="entry name" value="ACRIFLAVINRP"/>
</dbReference>
<keyword evidence="5 9" id="KW-0653">Protein transport</keyword>
<feature type="transmembrane region" description="Helical" evidence="9">
    <location>
        <begin position="491"/>
        <end position="513"/>
    </location>
</feature>
<comment type="subunit">
    <text evidence="9">Forms a complex with SecF. Part of the essential Sec protein translocation apparatus which comprises SecA, SecYEG and auxiliary proteins SecDF. Other proteins may also be involved.</text>
</comment>
<keyword evidence="8 9" id="KW-0472">Membrane</keyword>
<keyword evidence="2 9" id="KW-0813">Transport</keyword>
<dbReference type="Proteomes" id="UP001157911">
    <property type="component" value="Unassembled WGS sequence"/>
</dbReference>
<keyword evidence="7 9" id="KW-0811">Translocation</keyword>
<dbReference type="InterPro" id="IPR054384">
    <property type="entry name" value="SecDF_P1_head"/>
</dbReference>
<dbReference type="Pfam" id="PF22599">
    <property type="entry name" value="SecDF_P1_head"/>
    <property type="match status" value="1"/>
</dbReference>
<keyword evidence="4 9" id="KW-0812">Transmembrane</keyword>
<dbReference type="NCBIfam" id="TIGR00916">
    <property type="entry name" value="2A0604s01"/>
    <property type="match status" value="1"/>
</dbReference>
<dbReference type="Gene3D" id="3.30.70.3220">
    <property type="match status" value="1"/>
</dbReference>
<evidence type="ECO:0000259" key="11">
    <source>
        <dbReference type="Pfam" id="PF21760"/>
    </source>
</evidence>
<feature type="transmembrane region" description="Helical" evidence="9">
    <location>
        <begin position="399"/>
        <end position="417"/>
    </location>
</feature>
<keyword evidence="6 9" id="KW-1133">Transmembrane helix</keyword>
<dbReference type="Pfam" id="PF07549">
    <property type="entry name" value="Sec_GG"/>
    <property type="match status" value="1"/>
</dbReference>
<evidence type="ECO:0000256" key="2">
    <source>
        <dbReference type="ARBA" id="ARBA00022448"/>
    </source>
</evidence>
<dbReference type="InterPro" id="IPR022813">
    <property type="entry name" value="SecD/SecF_arch_bac"/>
</dbReference>
<feature type="domain" description="Protein export membrane protein SecD/SecF C-terminal" evidence="10">
    <location>
        <begin position="376"/>
        <end position="545"/>
    </location>
</feature>
<dbReference type="Gene3D" id="3.30.1360.200">
    <property type="match status" value="1"/>
</dbReference>
<gene>
    <name evidence="9" type="primary">secD</name>
    <name evidence="13" type="ORF">SAMN06265339_0452</name>
</gene>
<dbReference type="InterPro" id="IPR005791">
    <property type="entry name" value="SecD"/>
</dbReference>
<evidence type="ECO:0000256" key="8">
    <source>
        <dbReference type="ARBA" id="ARBA00023136"/>
    </source>
</evidence>
<dbReference type="NCBIfam" id="TIGR01129">
    <property type="entry name" value="secD"/>
    <property type="match status" value="1"/>
</dbReference>
<feature type="transmembrane region" description="Helical" evidence="9">
    <location>
        <begin position="449"/>
        <end position="470"/>
    </location>
</feature>
<evidence type="ECO:0000256" key="7">
    <source>
        <dbReference type="ARBA" id="ARBA00023010"/>
    </source>
</evidence>
<dbReference type="SUPFAM" id="SSF82866">
    <property type="entry name" value="Multidrug efflux transporter AcrB transmembrane domain"/>
    <property type="match status" value="1"/>
</dbReference>
<dbReference type="Pfam" id="PF02355">
    <property type="entry name" value="SecD_SecF_C"/>
    <property type="match status" value="1"/>
</dbReference>
<comment type="similarity">
    <text evidence="9">Belongs to the SecD/SecF family. SecD subfamily.</text>
</comment>
<dbReference type="RefSeq" id="WP_283399958.1">
    <property type="nucleotide sequence ID" value="NZ_FXUB01000001.1"/>
</dbReference>
<dbReference type="Gene3D" id="1.20.1640.10">
    <property type="entry name" value="Multidrug efflux transporter AcrB transmembrane domain"/>
    <property type="match status" value="1"/>
</dbReference>
<dbReference type="PANTHER" id="PTHR30081">
    <property type="entry name" value="PROTEIN-EXPORT MEMBRANE PROTEIN SEC"/>
    <property type="match status" value="1"/>
</dbReference>
<comment type="function">
    <text evidence="9">Part of the Sec protein translocase complex. Interacts with the SecYEG preprotein conducting channel. SecDF uses the proton motive force (PMF) to complete protein translocation after the ATP-dependent function of SecA.</text>
</comment>
<comment type="caution">
    <text evidence="13">The sequence shown here is derived from an EMBL/GenBank/DDBJ whole genome shotgun (WGS) entry which is preliminary data.</text>
</comment>
<feature type="domain" description="Protein translocase subunit SecDF P1" evidence="11">
    <location>
        <begin position="133"/>
        <end position="189"/>
    </location>
</feature>
<evidence type="ECO:0000256" key="1">
    <source>
        <dbReference type="ARBA" id="ARBA00004651"/>
    </source>
</evidence>
<comment type="subcellular location">
    <subcellularLocation>
        <location evidence="1 9">Cell membrane</location>
        <topology evidence="1 9">Multi-pass membrane protein</topology>
    </subcellularLocation>
</comment>
<sequence>MKSLKLRIAIVLLVLLGAVYIALTKKVTLGLDLQGGTHLVLQIDTKKAIEDEVTAAIREIKNALSNENIPVLSVKRGEKTVEITLLEKEAVPKAAKIIKDDYGDMFDVTTSGNSIILKLKDSYVSKEVDRLAEQALETIRNRVDELGVAEPVIVRNGKDRIIVELPGIKNPEHAKKVIGKVAKLEFKEVVAVYRDPTQLLLSLGANLPQGASVVAVPSPSGPKFYIVENGKEKPLKAKSLEEIVKQFGGKLPENEQILYQEIKNKENKTVGYTFYILKREPILTGAYLKDAYPGRDQYGMPAVNFVLNSQGAKIFEQYTAKHIGTRLAIVLDNKVQSAPVIQSQIGARGQITGHFTYQEARDLSIVLRAGALPAPVKIIEETTVGPSLGKESIERGIKAGVSGLIIVMIFMIFYYKVSGVIADLALLMNVVLLWAALAALGATLTLPGIAGFILTIGMAVDANVIIFERIREELRKGRNLFSAVEAGFSRAWGTVLDANVTTLIAAAVLFQFGTGPIKGFAVTLSLGILSSMFTAVFVTKVILDVIVKYKPKIFSI</sequence>
<dbReference type="InterPro" id="IPR001036">
    <property type="entry name" value="Acrflvin-R"/>
</dbReference>
<keyword evidence="14" id="KW-1185">Reference proteome</keyword>
<dbReference type="Pfam" id="PF21760">
    <property type="entry name" value="SecD_1st"/>
    <property type="match status" value="1"/>
</dbReference>
<comment type="caution">
    <text evidence="9">Lacks conserved residue(s) required for the propagation of feature annotation.</text>
</comment>
<dbReference type="InterPro" id="IPR048631">
    <property type="entry name" value="SecD_1st"/>
</dbReference>
<evidence type="ECO:0000256" key="9">
    <source>
        <dbReference type="HAMAP-Rule" id="MF_01463"/>
    </source>
</evidence>
<feature type="transmembrane region" description="Helical" evidence="9">
    <location>
        <begin position="519"/>
        <end position="543"/>
    </location>
</feature>
<evidence type="ECO:0000313" key="13">
    <source>
        <dbReference type="EMBL" id="SMP07187.1"/>
    </source>
</evidence>
<evidence type="ECO:0000256" key="6">
    <source>
        <dbReference type="ARBA" id="ARBA00022989"/>
    </source>
</evidence>
<evidence type="ECO:0000256" key="4">
    <source>
        <dbReference type="ARBA" id="ARBA00022692"/>
    </source>
</evidence>
<name>A0ABY1NED1_9BACT</name>
<evidence type="ECO:0000259" key="10">
    <source>
        <dbReference type="Pfam" id="PF02355"/>
    </source>
</evidence>
<evidence type="ECO:0000313" key="14">
    <source>
        <dbReference type="Proteomes" id="UP001157911"/>
    </source>
</evidence>
<protein>
    <recommendedName>
        <fullName evidence="9">Protein translocase subunit SecD</fullName>
    </recommendedName>
</protein>
<dbReference type="InterPro" id="IPR022646">
    <property type="entry name" value="SecD/SecF_CS"/>
</dbReference>
<evidence type="ECO:0000256" key="3">
    <source>
        <dbReference type="ARBA" id="ARBA00022475"/>
    </source>
</evidence>
<dbReference type="EMBL" id="FXUB01000001">
    <property type="protein sequence ID" value="SMP07187.1"/>
    <property type="molecule type" value="Genomic_DNA"/>
</dbReference>
<accession>A0ABY1NED1</accession>
<proteinExistence type="inferred from homology"/>
<dbReference type="HAMAP" id="MF_01463_B">
    <property type="entry name" value="SecD_B"/>
    <property type="match status" value="1"/>
</dbReference>
<reference evidence="13 14" key="1">
    <citation type="submission" date="2017-05" db="EMBL/GenBank/DDBJ databases">
        <authorList>
            <person name="Varghese N."/>
            <person name="Submissions S."/>
        </authorList>
    </citation>
    <scope>NUCLEOTIDE SEQUENCE [LARGE SCALE GENOMIC DNA]</scope>
    <source>
        <strain evidence="13 14">DSM 15522</strain>
    </source>
</reference>
<feature type="transmembrane region" description="Helical" evidence="9">
    <location>
        <begin position="424"/>
        <end position="443"/>
    </location>
</feature>
<keyword evidence="3 9" id="KW-1003">Cell membrane</keyword>
<dbReference type="PANTHER" id="PTHR30081:SF1">
    <property type="entry name" value="PROTEIN TRANSLOCASE SUBUNIT SECD"/>
    <property type="match status" value="1"/>
</dbReference>
<dbReference type="InterPro" id="IPR048634">
    <property type="entry name" value="SecD_SecF_C"/>
</dbReference>
<organism evidence="13 14">
    <name type="scientific">Desulfurobacterium pacificum</name>
    <dbReference type="NCBI Taxonomy" id="240166"/>
    <lineage>
        <taxon>Bacteria</taxon>
        <taxon>Pseudomonadati</taxon>
        <taxon>Aquificota</taxon>
        <taxon>Aquificia</taxon>
        <taxon>Desulfurobacteriales</taxon>
        <taxon>Desulfurobacteriaceae</taxon>
        <taxon>Desulfurobacterium</taxon>
    </lineage>
</organism>
<feature type="domain" description="SecDF P1 head subdomain" evidence="12">
    <location>
        <begin position="272"/>
        <end position="374"/>
    </location>
</feature>
<evidence type="ECO:0000256" key="5">
    <source>
        <dbReference type="ARBA" id="ARBA00022927"/>
    </source>
</evidence>